<dbReference type="Pfam" id="PF07076">
    <property type="entry name" value="DUF1344"/>
    <property type="match status" value="1"/>
</dbReference>
<reference evidence="2 3" key="1">
    <citation type="journal article" date="2019" name="Int. J. Syst. Evol. Microbiol.">
        <title>The Global Catalogue of Microorganisms (GCM) 10K type strain sequencing project: providing services to taxonomists for standard genome sequencing and annotation.</title>
        <authorList>
            <consortium name="The Broad Institute Genomics Platform"/>
            <consortium name="The Broad Institute Genome Sequencing Center for Infectious Disease"/>
            <person name="Wu L."/>
            <person name="Ma J."/>
        </authorList>
    </citation>
    <scope>NUCLEOTIDE SEQUENCE [LARGE SCALE GENOMIC DNA]</scope>
    <source>
        <strain evidence="2 3">JCM 15115</strain>
    </source>
</reference>
<dbReference type="Proteomes" id="UP001424441">
    <property type="component" value="Unassembled WGS sequence"/>
</dbReference>
<protein>
    <recommendedName>
        <fullName evidence="4">DUF1344 domain-containing protein</fullName>
    </recommendedName>
</protein>
<evidence type="ECO:0000313" key="2">
    <source>
        <dbReference type="EMBL" id="GAA0592341.1"/>
    </source>
</evidence>
<feature type="chain" id="PRO_5047435563" description="DUF1344 domain-containing protein" evidence="1">
    <location>
        <begin position="22"/>
        <end position="83"/>
    </location>
</feature>
<keyword evidence="3" id="KW-1185">Reference proteome</keyword>
<gene>
    <name evidence="2" type="ORF">GCM10008943_04220</name>
</gene>
<evidence type="ECO:0008006" key="4">
    <source>
        <dbReference type="Google" id="ProtNLM"/>
    </source>
</evidence>
<feature type="signal peptide" evidence="1">
    <location>
        <begin position="1"/>
        <end position="21"/>
    </location>
</feature>
<dbReference type="EMBL" id="BAAADE010000001">
    <property type="protein sequence ID" value="GAA0592341.1"/>
    <property type="molecule type" value="Genomic_DNA"/>
</dbReference>
<keyword evidence="1" id="KW-0732">Signal</keyword>
<organism evidence="2 3">
    <name type="scientific">Paenochrobactrum glaciei</name>
    <dbReference type="NCBI Taxonomy" id="486407"/>
    <lineage>
        <taxon>Bacteria</taxon>
        <taxon>Pseudomonadati</taxon>
        <taxon>Pseudomonadota</taxon>
        <taxon>Alphaproteobacteria</taxon>
        <taxon>Hyphomicrobiales</taxon>
        <taxon>Brucellaceae</taxon>
        <taxon>Paenochrobactrum</taxon>
    </lineage>
</organism>
<dbReference type="RefSeq" id="WP_343800691.1">
    <property type="nucleotide sequence ID" value="NZ_BAAADE010000001.1"/>
</dbReference>
<proteinExistence type="predicted"/>
<name>A0ABN1FKI4_9HYPH</name>
<evidence type="ECO:0000313" key="3">
    <source>
        <dbReference type="Proteomes" id="UP001424441"/>
    </source>
</evidence>
<sequence>MQYLFSLAFIIVSLFSTSVMAEDVEGKIRSIDEANETITLDDNKRYQLPDEFDYSFIKLGMKVIILYDQVDDVRYVTDLQDAP</sequence>
<comment type="caution">
    <text evidence="2">The sequence shown here is derived from an EMBL/GenBank/DDBJ whole genome shotgun (WGS) entry which is preliminary data.</text>
</comment>
<evidence type="ECO:0000256" key="1">
    <source>
        <dbReference type="SAM" id="SignalP"/>
    </source>
</evidence>
<accession>A0ABN1FKI4</accession>
<dbReference type="InterPro" id="IPR009780">
    <property type="entry name" value="DUF1344"/>
</dbReference>